<keyword evidence="4" id="KW-0479">Metal-binding</keyword>
<dbReference type="Pfam" id="PF08331">
    <property type="entry name" value="QueG_DUF1730"/>
    <property type="match status" value="1"/>
</dbReference>
<feature type="domain" description="4Fe-4S ferredoxin-type" evidence="9">
    <location>
        <begin position="149"/>
        <end position="180"/>
    </location>
</feature>
<dbReference type="PROSITE" id="PS51379">
    <property type="entry name" value="4FE4S_FER_2"/>
    <property type="match status" value="1"/>
</dbReference>
<dbReference type="GO" id="GO:0051539">
    <property type="term" value="F:4 iron, 4 sulfur cluster binding"/>
    <property type="evidence" value="ECO:0007669"/>
    <property type="project" value="UniProtKB-KW"/>
</dbReference>
<keyword evidence="2" id="KW-0963">Cytoplasm</keyword>
<dbReference type="PANTHER" id="PTHR30002:SF4">
    <property type="entry name" value="EPOXYQUEUOSINE REDUCTASE"/>
    <property type="match status" value="1"/>
</dbReference>
<evidence type="ECO:0000313" key="10">
    <source>
        <dbReference type="EMBL" id="MBF8436753.1"/>
    </source>
</evidence>
<evidence type="ECO:0000256" key="3">
    <source>
        <dbReference type="ARBA" id="ARBA00022694"/>
    </source>
</evidence>
<dbReference type="PROSITE" id="PS00198">
    <property type="entry name" value="4FE4S_FER_1"/>
    <property type="match status" value="1"/>
</dbReference>
<dbReference type="Pfam" id="PF13484">
    <property type="entry name" value="Fer4_16"/>
    <property type="match status" value="1"/>
</dbReference>
<dbReference type="AlphaFoldDB" id="A0A931F8P5"/>
<evidence type="ECO:0000256" key="7">
    <source>
        <dbReference type="ARBA" id="ARBA00023004"/>
    </source>
</evidence>
<keyword evidence="11" id="KW-1185">Reference proteome</keyword>
<protein>
    <submittedName>
        <fullName evidence="10">Epoxyqueuosine reductase</fullName>
    </submittedName>
</protein>
<evidence type="ECO:0000256" key="4">
    <source>
        <dbReference type="ARBA" id="ARBA00022723"/>
    </source>
</evidence>
<dbReference type="GO" id="GO:0008616">
    <property type="term" value="P:tRNA queuosine(34) biosynthetic process"/>
    <property type="evidence" value="ECO:0007669"/>
    <property type="project" value="UniProtKB-KW"/>
</dbReference>
<keyword evidence="6" id="KW-0560">Oxidoreductase</keyword>
<evidence type="ECO:0000256" key="8">
    <source>
        <dbReference type="ARBA" id="ARBA00023014"/>
    </source>
</evidence>
<keyword evidence="5" id="KW-0671">Queuosine biosynthesis</keyword>
<dbReference type="EMBL" id="JADPIE010000003">
    <property type="protein sequence ID" value="MBF8436753.1"/>
    <property type="molecule type" value="Genomic_DNA"/>
</dbReference>
<evidence type="ECO:0000259" key="9">
    <source>
        <dbReference type="PROSITE" id="PS51379"/>
    </source>
</evidence>
<keyword evidence="1" id="KW-0004">4Fe-4S</keyword>
<dbReference type="GO" id="GO:0052693">
    <property type="term" value="F:epoxyqueuosine reductase activity"/>
    <property type="evidence" value="ECO:0007669"/>
    <property type="project" value="TreeGrafter"/>
</dbReference>
<comment type="caution">
    <text evidence="10">The sequence shown here is derived from an EMBL/GenBank/DDBJ whole genome shotgun (WGS) entry which is preliminary data.</text>
</comment>
<dbReference type="RefSeq" id="WP_270453664.1">
    <property type="nucleotide sequence ID" value="NZ_JADPIE010000003.1"/>
</dbReference>
<evidence type="ECO:0000256" key="2">
    <source>
        <dbReference type="ARBA" id="ARBA00022490"/>
    </source>
</evidence>
<proteinExistence type="predicted"/>
<dbReference type="GO" id="GO:0046872">
    <property type="term" value="F:metal ion binding"/>
    <property type="evidence" value="ECO:0007669"/>
    <property type="project" value="UniProtKB-KW"/>
</dbReference>
<dbReference type="InterPro" id="IPR004453">
    <property type="entry name" value="QueG"/>
</dbReference>
<organism evidence="10 11">
    <name type="scientific">Halonatronomonas betaini</name>
    <dbReference type="NCBI Taxonomy" id="2778430"/>
    <lineage>
        <taxon>Bacteria</taxon>
        <taxon>Bacillati</taxon>
        <taxon>Bacillota</taxon>
        <taxon>Clostridia</taxon>
        <taxon>Halanaerobiales</taxon>
        <taxon>Halarsenatibacteraceae</taxon>
        <taxon>Halonatronomonas</taxon>
    </lineage>
</organism>
<dbReference type="InterPro" id="IPR013542">
    <property type="entry name" value="QueG_DUF1730"/>
</dbReference>
<dbReference type="Proteomes" id="UP000621436">
    <property type="component" value="Unassembled WGS sequence"/>
</dbReference>
<dbReference type="PANTHER" id="PTHR30002">
    <property type="entry name" value="EPOXYQUEUOSINE REDUCTASE"/>
    <property type="match status" value="1"/>
</dbReference>
<accession>A0A931F8P5</accession>
<keyword evidence="3" id="KW-0819">tRNA processing</keyword>
<gene>
    <name evidence="10" type="ORF">I0Q91_06680</name>
</gene>
<evidence type="ECO:0000256" key="1">
    <source>
        <dbReference type="ARBA" id="ARBA00022485"/>
    </source>
</evidence>
<evidence type="ECO:0000313" key="11">
    <source>
        <dbReference type="Proteomes" id="UP000621436"/>
    </source>
</evidence>
<dbReference type="SUPFAM" id="SSF54862">
    <property type="entry name" value="4Fe-4S ferredoxins"/>
    <property type="match status" value="1"/>
</dbReference>
<keyword evidence="8" id="KW-0411">Iron-sulfur</keyword>
<evidence type="ECO:0000256" key="5">
    <source>
        <dbReference type="ARBA" id="ARBA00022785"/>
    </source>
</evidence>
<reference evidence="10" key="1">
    <citation type="submission" date="2020-11" db="EMBL/GenBank/DDBJ databases">
        <title>Halonatronomonas betainensis gen. nov., sp. nov. a novel haloalkaliphilic representative of the family Halanaerobiacae capable of betaine degradation.</title>
        <authorList>
            <person name="Boltyanskaya Y."/>
            <person name="Kevbrin V."/>
            <person name="Detkova E."/>
            <person name="Grouzdev D.S."/>
            <person name="Koziaeva V."/>
            <person name="Zhilina T."/>
        </authorList>
    </citation>
    <scope>NUCLEOTIDE SEQUENCE</scope>
    <source>
        <strain evidence="10">Z-7014</strain>
    </source>
</reference>
<name>A0A931F8P5_9FIRM</name>
<dbReference type="InterPro" id="IPR017896">
    <property type="entry name" value="4Fe4S_Fe-S-bd"/>
</dbReference>
<evidence type="ECO:0000256" key="6">
    <source>
        <dbReference type="ARBA" id="ARBA00023002"/>
    </source>
</evidence>
<sequence>MRINNWLEKVKSAGLKVGILPENLLIKYKRDYSRQLKDAGSLLVFLQPYPELLPPVFGDLGYKLKLSKYARGIDYHNILKDKINLLANALVNNIESKLLWIGVDNHFLPEKKLAYEAGLGEIGYNTLLINPEIGTYSFIGLMAVNIKIEINHLNSDKICCDSCKLCQKHCPGKALYLEDGIPKLYKEKCISYLTQKKGVLGRSQDKLISNNFWGCDICQQVCPYNNTKTAKNIRNETAKEWTGIKEIDPEWVINSYLEKKKIYNDYAFSWRGNRVLVRNLLINLSNIKNRQYNNIVDKLEVSNSPIIEHYLSLYNKMN</sequence>
<dbReference type="InterPro" id="IPR017900">
    <property type="entry name" value="4Fe4S_Fe_S_CS"/>
</dbReference>
<dbReference type="Gene3D" id="3.30.70.20">
    <property type="match status" value="1"/>
</dbReference>
<keyword evidence="7" id="KW-0408">Iron</keyword>